<evidence type="ECO:0000313" key="3">
    <source>
        <dbReference type="EMBL" id="AHC25215.1"/>
    </source>
</evidence>
<proteinExistence type="predicted"/>
<accession>V5X9T4</accession>
<dbReference type="AlphaFoldDB" id="V5X9T4"/>
<feature type="region of interest" description="Disordered" evidence="1">
    <location>
        <begin position="92"/>
        <end position="119"/>
    </location>
</feature>
<dbReference type="GeneID" id="43450155"/>
<feature type="domain" description="Outer membrane channel protein CpnT-like N-terminal" evidence="2">
    <location>
        <begin position="139"/>
        <end position="268"/>
    </location>
</feature>
<dbReference type="EMBL" id="CP006936">
    <property type="protein sequence ID" value="AHC25215.1"/>
    <property type="molecule type" value="Genomic_DNA"/>
</dbReference>
<reference evidence="3 4" key="1">
    <citation type="journal article" date="2014" name="Genome Announc.">
        <title>Complete Genome Sequence of Sterol-Transforming Mycobacterium neoaurum Strain VKM Ac-1815D.</title>
        <authorList>
            <person name="Shtratnikova V.Y."/>
            <person name="Bragin E.Y."/>
            <person name="Dovbnya D.V."/>
            <person name="Pekov Y.A."/>
            <person name="Schelkunov M.I."/>
            <person name="Strizhov N."/>
            <person name="Ivashina T.V."/>
            <person name="Ashapkin V.V."/>
            <person name="Donova M.V."/>
        </authorList>
    </citation>
    <scope>NUCLEOTIDE SEQUENCE [LARGE SCALE GENOMIC DNA]</scope>
    <source>
        <strain evidence="3 4">VKM Ac-1815D</strain>
    </source>
</reference>
<dbReference type="KEGG" id="mne:D174_11720"/>
<dbReference type="RefSeq" id="WP_019513044.1">
    <property type="nucleotide sequence ID" value="NC_023036.2"/>
</dbReference>
<keyword evidence="4" id="KW-1185">Reference proteome</keyword>
<feature type="compositionally biased region" description="Pro residues" evidence="1">
    <location>
        <begin position="326"/>
        <end position="336"/>
    </location>
</feature>
<feature type="compositionally biased region" description="Basic and acidic residues" evidence="1">
    <location>
        <begin position="397"/>
        <end position="407"/>
    </location>
</feature>
<dbReference type="HOGENOM" id="CLU_653497_0_0_11"/>
<organism evidence="3 4">
    <name type="scientific">Mycolicibacterium neoaurum VKM Ac-1815D</name>
    <dbReference type="NCBI Taxonomy" id="700508"/>
    <lineage>
        <taxon>Bacteria</taxon>
        <taxon>Bacillati</taxon>
        <taxon>Actinomycetota</taxon>
        <taxon>Actinomycetes</taxon>
        <taxon>Mycobacteriales</taxon>
        <taxon>Mycobacteriaceae</taxon>
        <taxon>Mycolicibacterium</taxon>
    </lineage>
</organism>
<feature type="compositionally biased region" description="Polar residues" evidence="1">
    <location>
        <begin position="354"/>
        <end position="365"/>
    </location>
</feature>
<dbReference type="Proteomes" id="UP000018763">
    <property type="component" value="Chromosome"/>
</dbReference>
<name>V5X9T4_MYCNE</name>
<evidence type="ECO:0000256" key="1">
    <source>
        <dbReference type="SAM" id="MobiDB-lite"/>
    </source>
</evidence>
<evidence type="ECO:0000259" key="2">
    <source>
        <dbReference type="Pfam" id="PF25547"/>
    </source>
</evidence>
<protein>
    <recommendedName>
        <fullName evidence="2">Outer membrane channel protein CpnT-like N-terminal domain-containing protein</fullName>
    </recommendedName>
</protein>
<dbReference type="Pfam" id="PF25547">
    <property type="entry name" value="WXG100_2"/>
    <property type="match status" value="1"/>
</dbReference>
<dbReference type="InterPro" id="IPR057746">
    <property type="entry name" value="CpnT-like_N"/>
</dbReference>
<gene>
    <name evidence="3" type="ORF">D174_11720</name>
</gene>
<sequence>MTTRDVDPETFYAVGKRLYELAGDMYDAFNVNVRILAETGEMAGSDDAGTAWAESYDSRVGEVLGAVNDLTVAMENYGGVVIQAGHNHAMAEHNATPGAGAPPVKPPEPTSVAGILSVPPSAGGPGEGLLDNLMGLVDQIGVPVPDGNTDKLDKAAQAWDRLATVYQTTTVVEALEVNAQRFADTKTPEVEFIARDLRELKDATSAILDGCAELSKSCADYKTALGELRNNLEGILEDLAEELATTVLIGIAASVVSAGFGAVAATAKAANSITKFARTIGLAIASWKLSKNINKGVQKVADIAKVRKQLERIKNLGRKGKKDEPNVPPPVSPPGVQPGWPARPADRGPGTVYQKPNSPGDSNSVRIMEPGADPRYPNGYVKFTNEHNQPINLDGKPGPRAETHIPRNPDGSYPIPKGWPR</sequence>
<dbReference type="eggNOG" id="COG3087">
    <property type="taxonomic scope" value="Bacteria"/>
</dbReference>
<evidence type="ECO:0000313" key="4">
    <source>
        <dbReference type="Proteomes" id="UP000018763"/>
    </source>
</evidence>
<feature type="region of interest" description="Disordered" evidence="1">
    <location>
        <begin position="314"/>
        <end position="421"/>
    </location>
</feature>